<dbReference type="GO" id="GO:0004222">
    <property type="term" value="F:metalloendopeptidase activity"/>
    <property type="evidence" value="ECO:0007669"/>
    <property type="project" value="InterPro"/>
</dbReference>
<reference evidence="3 4" key="1">
    <citation type="journal article" date="2023" name="Arcadia Sci">
        <title>De novo assembly of a long-read Amblyomma americanum tick genome.</title>
        <authorList>
            <person name="Chou S."/>
            <person name="Poskanzer K.E."/>
            <person name="Rollins M."/>
            <person name="Thuy-Boun P.S."/>
        </authorList>
    </citation>
    <scope>NUCLEOTIDE SEQUENCE [LARGE SCALE GENOMIC DNA]</scope>
    <source>
        <strain evidence="3">F_SG_1</strain>
        <tissue evidence="3">Salivary glands</tissue>
    </source>
</reference>
<feature type="compositionally biased region" description="Polar residues" evidence="1">
    <location>
        <begin position="92"/>
        <end position="109"/>
    </location>
</feature>
<keyword evidence="2" id="KW-1133">Transmembrane helix</keyword>
<sequence>MHVITSRSNGGTEKCTDGTTATAPVAATLTVTPTEPAQQTKPDSDAITQQLSLSAESTRATSTDSERGRQEDAPTAAAAGSDSPDSRLPTREVTQVSAPSPQLQATDAQSVLGEPQRSPSSPTTIDLSPRTDGSVLSRTRRSSVCRVTPAAMAAMRRASDPNRRASLSPAVLEVATAFETPLAARRSSQDTLKIGRSRESQGEENTVAPLLYFLTTIAGMSAVLASFVYVLSALLSRREAGSVATCSTLACDEYALRLHASLNHSVDPCQSFTHFVCDGWRKRHLFAVNEEAFGVDIERIAHIAATIDVPPTGQSMLQRGAMIYRCALWASP</sequence>
<evidence type="ECO:0000313" key="3">
    <source>
        <dbReference type="EMBL" id="KAK8788981.1"/>
    </source>
</evidence>
<dbReference type="InterPro" id="IPR000718">
    <property type="entry name" value="Peptidase_M13"/>
</dbReference>
<feature type="compositionally biased region" description="Low complexity" evidence="1">
    <location>
        <begin position="19"/>
        <end position="37"/>
    </location>
</feature>
<keyword evidence="4" id="KW-1185">Reference proteome</keyword>
<comment type="caution">
    <text evidence="3">The sequence shown here is derived from an EMBL/GenBank/DDBJ whole genome shotgun (WGS) entry which is preliminary data.</text>
</comment>
<accession>A0AAQ4FQF1</accession>
<keyword evidence="2" id="KW-0472">Membrane</keyword>
<evidence type="ECO:0000256" key="2">
    <source>
        <dbReference type="SAM" id="Phobius"/>
    </source>
</evidence>
<dbReference type="AlphaFoldDB" id="A0AAQ4FQF1"/>
<gene>
    <name evidence="3" type="ORF">V5799_021237</name>
</gene>
<feature type="compositionally biased region" description="Polar residues" evidence="1">
    <location>
        <begin position="1"/>
        <end position="11"/>
    </location>
</feature>
<feature type="transmembrane region" description="Helical" evidence="2">
    <location>
        <begin position="210"/>
        <end position="231"/>
    </location>
</feature>
<dbReference type="EMBL" id="JARKHS020000279">
    <property type="protein sequence ID" value="KAK8788981.1"/>
    <property type="molecule type" value="Genomic_DNA"/>
</dbReference>
<proteinExistence type="predicted"/>
<dbReference type="Proteomes" id="UP001321473">
    <property type="component" value="Unassembled WGS sequence"/>
</dbReference>
<dbReference type="GO" id="GO:0006508">
    <property type="term" value="P:proteolysis"/>
    <property type="evidence" value="ECO:0007669"/>
    <property type="project" value="InterPro"/>
</dbReference>
<dbReference type="PROSITE" id="PS51885">
    <property type="entry name" value="NEPRILYSIN"/>
    <property type="match status" value="1"/>
</dbReference>
<dbReference type="InterPro" id="IPR024079">
    <property type="entry name" value="MetalloPept_cat_dom_sf"/>
</dbReference>
<protein>
    <submittedName>
        <fullName evidence="3">Uncharacterized protein</fullName>
    </submittedName>
</protein>
<evidence type="ECO:0000313" key="4">
    <source>
        <dbReference type="Proteomes" id="UP001321473"/>
    </source>
</evidence>
<keyword evidence="2" id="KW-0812">Transmembrane</keyword>
<organism evidence="3 4">
    <name type="scientific">Amblyomma americanum</name>
    <name type="common">Lone star tick</name>
    <dbReference type="NCBI Taxonomy" id="6943"/>
    <lineage>
        <taxon>Eukaryota</taxon>
        <taxon>Metazoa</taxon>
        <taxon>Ecdysozoa</taxon>
        <taxon>Arthropoda</taxon>
        <taxon>Chelicerata</taxon>
        <taxon>Arachnida</taxon>
        <taxon>Acari</taxon>
        <taxon>Parasitiformes</taxon>
        <taxon>Ixodida</taxon>
        <taxon>Ixodoidea</taxon>
        <taxon>Ixodidae</taxon>
        <taxon>Amblyomminae</taxon>
        <taxon>Amblyomma</taxon>
    </lineage>
</organism>
<feature type="region of interest" description="Disordered" evidence="1">
    <location>
        <begin position="1"/>
        <end position="142"/>
    </location>
</feature>
<dbReference type="SUPFAM" id="SSF55486">
    <property type="entry name" value="Metalloproteases ('zincins'), catalytic domain"/>
    <property type="match status" value="1"/>
</dbReference>
<dbReference type="Gene3D" id="3.40.390.10">
    <property type="entry name" value="Collagenase (Catalytic Domain)"/>
    <property type="match status" value="1"/>
</dbReference>
<evidence type="ECO:0000256" key="1">
    <source>
        <dbReference type="SAM" id="MobiDB-lite"/>
    </source>
</evidence>
<feature type="compositionally biased region" description="Polar residues" evidence="1">
    <location>
        <begin position="38"/>
        <end position="63"/>
    </location>
</feature>
<feature type="compositionally biased region" description="Polar residues" evidence="1">
    <location>
        <begin position="117"/>
        <end position="126"/>
    </location>
</feature>
<name>A0AAQ4FQF1_AMBAM</name>